<proteinExistence type="predicted"/>
<evidence type="ECO:0000313" key="1">
    <source>
        <dbReference type="EMBL" id="SNS90945.1"/>
    </source>
</evidence>
<keyword evidence="2" id="KW-1185">Reference proteome</keyword>
<sequence length="44" mass="5071">MVFRKALEGRKMCEQSAAQRYQIQCSRHQKARNCGLFGCCKGFT</sequence>
<gene>
    <name evidence="1" type="ORF">SAMN05216255_3810</name>
</gene>
<dbReference type="Proteomes" id="UP000242915">
    <property type="component" value="Unassembled WGS sequence"/>
</dbReference>
<dbReference type="EMBL" id="FZOG01000006">
    <property type="protein sequence ID" value="SNS90945.1"/>
    <property type="molecule type" value="Genomic_DNA"/>
</dbReference>
<organism evidence="1 2">
    <name type="scientific">Pseudomonas segetis</name>
    <dbReference type="NCBI Taxonomy" id="298908"/>
    <lineage>
        <taxon>Bacteria</taxon>
        <taxon>Pseudomonadati</taxon>
        <taxon>Pseudomonadota</taxon>
        <taxon>Gammaproteobacteria</taxon>
        <taxon>Pseudomonadales</taxon>
        <taxon>Pseudomonadaceae</taxon>
        <taxon>Pseudomonas</taxon>
    </lineage>
</organism>
<accession>A0A239IBK4</accession>
<reference evidence="2" key="1">
    <citation type="submission" date="2017-06" db="EMBL/GenBank/DDBJ databases">
        <authorList>
            <person name="Varghese N."/>
            <person name="Submissions S."/>
        </authorList>
    </citation>
    <scope>NUCLEOTIDE SEQUENCE [LARGE SCALE GENOMIC DNA]</scope>
    <source>
        <strain evidence="2">CIP 108523</strain>
    </source>
</reference>
<dbReference type="AlphaFoldDB" id="A0A239IBK4"/>
<name>A0A239IBK4_9PSED</name>
<evidence type="ECO:0000313" key="2">
    <source>
        <dbReference type="Proteomes" id="UP000242915"/>
    </source>
</evidence>
<protein>
    <submittedName>
        <fullName evidence="1">Uncharacterized protein</fullName>
    </submittedName>
</protein>